<protein>
    <submittedName>
        <fullName evidence="2">Uncharacterized protein</fullName>
    </submittedName>
</protein>
<dbReference type="EMBL" id="WUQX01000001">
    <property type="protein sequence ID" value="MXP77500.1"/>
    <property type="molecule type" value="Genomic_DNA"/>
</dbReference>
<dbReference type="Proteomes" id="UP000460412">
    <property type="component" value="Unassembled WGS sequence"/>
</dbReference>
<comment type="caution">
    <text evidence="2">The sequence shown here is derived from an EMBL/GenBank/DDBJ whole genome shotgun (WGS) entry which is preliminary data.</text>
</comment>
<feature type="region of interest" description="Disordered" evidence="1">
    <location>
        <begin position="1"/>
        <end position="23"/>
    </location>
</feature>
<dbReference type="AlphaFoldDB" id="A0A7X3SKL4"/>
<feature type="compositionally biased region" description="Basic residues" evidence="1">
    <location>
        <begin position="1"/>
        <end position="10"/>
    </location>
</feature>
<evidence type="ECO:0000256" key="1">
    <source>
        <dbReference type="SAM" id="MobiDB-lite"/>
    </source>
</evidence>
<sequence>MWGQSHRRKTPAASTPAEPVLPYNGWDEKRETVLFPVPRFRRSHSTAKIQTVKGERVEISRAERRKYDPYLDRLDRRSGTVRRTVSSV</sequence>
<gene>
    <name evidence="2" type="ORF">GN277_19660</name>
</gene>
<evidence type="ECO:0000313" key="2">
    <source>
        <dbReference type="EMBL" id="MXP77500.1"/>
    </source>
</evidence>
<evidence type="ECO:0000313" key="3">
    <source>
        <dbReference type="Proteomes" id="UP000460412"/>
    </source>
</evidence>
<proteinExistence type="predicted"/>
<accession>A0A7X3SKL4</accession>
<name>A0A7X3SKL4_9FIRM</name>
<organism evidence="2 3">
    <name type="scientific">Sporofaciens musculi</name>
    <dbReference type="NCBI Taxonomy" id="2681861"/>
    <lineage>
        <taxon>Bacteria</taxon>
        <taxon>Bacillati</taxon>
        <taxon>Bacillota</taxon>
        <taxon>Clostridia</taxon>
        <taxon>Lachnospirales</taxon>
        <taxon>Lachnospiraceae</taxon>
        <taxon>Sporofaciens</taxon>
    </lineage>
</organism>
<reference evidence="2 3" key="1">
    <citation type="submission" date="2019-12" db="EMBL/GenBank/DDBJ databases">
        <title>Sporaefaciens musculi gen. nov., sp. nov., a novel bacterium isolated from the caecum of an obese mouse.</title>
        <authorList>
            <person name="Rasmussen T.S."/>
            <person name="Streidl T."/>
            <person name="Hitch T.C.A."/>
            <person name="Wortmann E."/>
            <person name="Deptula P."/>
            <person name="Hansen M."/>
            <person name="Nielsen D.S."/>
            <person name="Clavel T."/>
            <person name="Vogensen F.K."/>
        </authorList>
    </citation>
    <scope>NUCLEOTIDE SEQUENCE [LARGE SCALE GENOMIC DNA]</scope>
    <source>
        <strain evidence="2 3">WCA-9-b2</strain>
    </source>
</reference>
<keyword evidence="3" id="KW-1185">Reference proteome</keyword>
<dbReference type="RefSeq" id="WP_159752881.1">
    <property type="nucleotide sequence ID" value="NZ_WUQX01000001.1"/>
</dbReference>